<name>A0A6N2N9X5_SALVM</name>
<evidence type="ECO:0000256" key="2">
    <source>
        <dbReference type="ARBA" id="ARBA00012483"/>
    </source>
</evidence>
<evidence type="ECO:0000256" key="5">
    <source>
        <dbReference type="ARBA" id="ARBA00022833"/>
    </source>
</evidence>
<protein>
    <recommendedName>
        <fullName evidence="2">RING-type E3 ubiquitin transferase</fullName>
        <ecNumber evidence="2">2.3.2.27</ecNumber>
    </recommendedName>
</protein>
<dbReference type="Gene3D" id="3.30.40.10">
    <property type="entry name" value="Zinc/RING finger domain, C3HC4 (zinc finger)"/>
    <property type="match status" value="2"/>
</dbReference>
<dbReference type="PANTHER" id="PTHR15710">
    <property type="entry name" value="E3 UBIQUITIN-PROTEIN LIGASE PRAJA"/>
    <property type="match status" value="1"/>
</dbReference>
<dbReference type="GO" id="GO:0061630">
    <property type="term" value="F:ubiquitin protein ligase activity"/>
    <property type="evidence" value="ECO:0007669"/>
    <property type="project" value="UniProtKB-EC"/>
</dbReference>
<gene>
    <name evidence="8" type="ORF">SVIM_LOCUS486695</name>
</gene>
<dbReference type="InterPro" id="IPR003903">
    <property type="entry name" value="UIM_dom"/>
</dbReference>
<dbReference type="EC" id="2.3.2.27" evidence="2"/>
<feature type="domain" description="RING-type" evidence="7">
    <location>
        <begin position="178"/>
        <end position="222"/>
    </location>
</feature>
<dbReference type="GO" id="GO:0016567">
    <property type="term" value="P:protein ubiquitination"/>
    <property type="evidence" value="ECO:0007669"/>
    <property type="project" value="TreeGrafter"/>
</dbReference>
<dbReference type="PANTHER" id="PTHR15710:SF229">
    <property type="entry name" value="E3 UBIQUITIN-PROTEIN LIGASE RNF181-LIKE"/>
    <property type="match status" value="1"/>
</dbReference>
<dbReference type="GO" id="GO:0005737">
    <property type="term" value="C:cytoplasm"/>
    <property type="evidence" value="ECO:0007669"/>
    <property type="project" value="TreeGrafter"/>
</dbReference>
<evidence type="ECO:0000259" key="7">
    <source>
        <dbReference type="PROSITE" id="PS50089"/>
    </source>
</evidence>
<evidence type="ECO:0000256" key="1">
    <source>
        <dbReference type="ARBA" id="ARBA00000900"/>
    </source>
</evidence>
<dbReference type="InterPro" id="IPR001841">
    <property type="entry name" value="Znf_RING"/>
</dbReference>
<comment type="catalytic activity">
    <reaction evidence="1">
        <text>S-ubiquitinyl-[E2 ubiquitin-conjugating enzyme]-L-cysteine + [acceptor protein]-L-lysine = [E2 ubiquitin-conjugating enzyme]-L-cysteine + N(6)-ubiquitinyl-[acceptor protein]-L-lysine.</text>
        <dbReference type="EC" id="2.3.2.27"/>
    </reaction>
</comment>
<dbReference type="SMART" id="SM00184">
    <property type="entry name" value="RING"/>
    <property type="match status" value="2"/>
</dbReference>
<dbReference type="Pfam" id="PF13639">
    <property type="entry name" value="zf-RING_2"/>
    <property type="match status" value="2"/>
</dbReference>
<dbReference type="AlphaFoldDB" id="A0A6N2N9X5"/>
<keyword evidence="5" id="KW-0862">Zinc</keyword>
<dbReference type="EMBL" id="CAADRP010002229">
    <property type="protein sequence ID" value="VFU63806.1"/>
    <property type="molecule type" value="Genomic_DNA"/>
</dbReference>
<keyword evidence="3" id="KW-0479">Metal-binding</keyword>
<feature type="domain" description="RING-type" evidence="7">
    <location>
        <begin position="396"/>
        <end position="437"/>
    </location>
</feature>
<organism evidence="8">
    <name type="scientific">Salix viminalis</name>
    <name type="common">Common osier</name>
    <name type="synonym">Basket willow</name>
    <dbReference type="NCBI Taxonomy" id="40686"/>
    <lineage>
        <taxon>Eukaryota</taxon>
        <taxon>Viridiplantae</taxon>
        <taxon>Streptophyta</taxon>
        <taxon>Embryophyta</taxon>
        <taxon>Tracheophyta</taxon>
        <taxon>Spermatophyta</taxon>
        <taxon>Magnoliopsida</taxon>
        <taxon>eudicotyledons</taxon>
        <taxon>Gunneridae</taxon>
        <taxon>Pentapetalae</taxon>
        <taxon>rosids</taxon>
        <taxon>fabids</taxon>
        <taxon>Malpighiales</taxon>
        <taxon>Salicaceae</taxon>
        <taxon>Saliceae</taxon>
        <taxon>Salix</taxon>
    </lineage>
</organism>
<dbReference type="SUPFAM" id="SSF57850">
    <property type="entry name" value="RING/U-box"/>
    <property type="match status" value="2"/>
</dbReference>
<evidence type="ECO:0000256" key="4">
    <source>
        <dbReference type="ARBA" id="ARBA00022771"/>
    </source>
</evidence>
<reference evidence="8" key="1">
    <citation type="submission" date="2019-03" db="EMBL/GenBank/DDBJ databases">
        <authorList>
            <person name="Mank J."/>
            <person name="Almeida P."/>
        </authorList>
    </citation>
    <scope>NUCLEOTIDE SEQUENCE</scope>
    <source>
        <strain evidence="8">78183</strain>
    </source>
</reference>
<keyword evidence="4 6" id="KW-0863">Zinc-finger</keyword>
<evidence type="ECO:0000313" key="8">
    <source>
        <dbReference type="EMBL" id="VFU63806.1"/>
    </source>
</evidence>
<dbReference type="SMART" id="SM00726">
    <property type="entry name" value="UIM"/>
    <property type="match status" value="2"/>
</dbReference>
<evidence type="ECO:0000256" key="3">
    <source>
        <dbReference type="ARBA" id="ARBA00022723"/>
    </source>
</evidence>
<proteinExistence type="predicted"/>
<accession>A0A6N2N9X5</accession>
<dbReference type="InterPro" id="IPR013083">
    <property type="entry name" value="Znf_RING/FYVE/PHD"/>
</dbReference>
<dbReference type="GO" id="GO:0008270">
    <property type="term" value="F:zinc ion binding"/>
    <property type="evidence" value="ECO:0007669"/>
    <property type="project" value="UniProtKB-KW"/>
</dbReference>
<sequence>METRAHYHFVVRMKPKTYKNSQLVNTDQPRTFPVNFLLYKRQIYYSLHGEELFATDRRPESISRKTIHIPVGDSPCDHIDGFGEILTDMGIHENKRSEILLEIATKARGIDTIGGLYMLVIIRKTVYDSIRFLNEEDDIARAQRESMGAEARPIPATKSSIDALERVVFDVPAAAGDCAVCLEEISAGSEAIPMPCSHVYHSDCIVKWLQTSHSSTMETPVHYDFLIRLKPKTNKSPQHVNVDQPPQQAAATFSVLFLLYKQQIYSLHGAEFFATDRRPEPISRKIIHIPAGDSPCRHINDFKDILTGMGILGIKRSEILFEIATKAHDCNGVFMSVIIRKKVYSEIRLHNEEDDIARAERESMEVGARPVPATKSSIDALERVVFAVPAAAASDCAVCMEEISAGSEAIRMPCSHVYHSDCIVQWLQTSHLCPLCRYHMPCE</sequence>
<dbReference type="CDD" id="cd16454">
    <property type="entry name" value="RING-H2_PA-TM-RING"/>
    <property type="match status" value="1"/>
</dbReference>
<evidence type="ECO:0000256" key="6">
    <source>
        <dbReference type="PROSITE-ProRule" id="PRU00175"/>
    </source>
</evidence>
<dbReference type="FunFam" id="3.30.40.10:FF:000781">
    <property type="entry name" value="Uncharacterized protein"/>
    <property type="match status" value="1"/>
</dbReference>
<dbReference type="PROSITE" id="PS50089">
    <property type="entry name" value="ZF_RING_2"/>
    <property type="match status" value="2"/>
</dbReference>